<keyword evidence="1" id="KW-0732">Signal</keyword>
<dbReference type="Proteomes" id="UP000824782">
    <property type="component" value="Unassembled WGS sequence"/>
</dbReference>
<evidence type="ECO:0000256" key="1">
    <source>
        <dbReference type="SAM" id="SignalP"/>
    </source>
</evidence>
<dbReference type="EMBL" id="WNYA01003136">
    <property type="protein sequence ID" value="KAG8543612.1"/>
    <property type="molecule type" value="Genomic_DNA"/>
</dbReference>
<sequence length="68" mass="7316">MKTLLRHGLAVLLALSTMCTSLVIMYSNMGSVKEQSPPSAGKEGRISAKEFTPSPVLEGYISVSHHKV</sequence>
<evidence type="ECO:0000313" key="2">
    <source>
        <dbReference type="EMBL" id="KAG8543612.1"/>
    </source>
</evidence>
<keyword evidence="3" id="KW-1185">Reference proteome</keyword>
<accession>A0AAV6Z1Z5</accession>
<feature type="signal peptide" evidence="1">
    <location>
        <begin position="1"/>
        <end position="21"/>
    </location>
</feature>
<dbReference type="AlphaFoldDB" id="A0AAV6Z1Z5"/>
<protein>
    <submittedName>
        <fullName evidence="2">Uncharacterized protein</fullName>
    </submittedName>
</protein>
<feature type="chain" id="PRO_5043540781" evidence="1">
    <location>
        <begin position="22"/>
        <end position="68"/>
    </location>
</feature>
<comment type="caution">
    <text evidence="2">The sequence shown here is derived from an EMBL/GenBank/DDBJ whole genome shotgun (WGS) entry which is preliminary data.</text>
</comment>
<name>A0AAV6Z1Z5_ENGPU</name>
<gene>
    <name evidence="2" type="ORF">GDO81_024191</name>
</gene>
<reference evidence="2" key="1">
    <citation type="thesis" date="2020" institute="ProQuest LLC" country="789 East Eisenhower Parkway, Ann Arbor, MI, USA">
        <title>Comparative Genomics and Chromosome Evolution.</title>
        <authorList>
            <person name="Mudd A.B."/>
        </authorList>
    </citation>
    <scope>NUCLEOTIDE SEQUENCE</scope>
    <source>
        <strain evidence="2">237g6f4</strain>
        <tissue evidence="2">Blood</tissue>
    </source>
</reference>
<proteinExistence type="predicted"/>
<evidence type="ECO:0000313" key="3">
    <source>
        <dbReference type="Proteomes" id="UP000824782"/>
    </source>
</evidence>
<feature type="non-terminal residue" evidence="2">
    <location>
        <position position="68"/>
    </location>
</feature>
<organism evidence="2 3">
    <name type="scientific">Engystomops pustulosus</name>
    <name type="common">Tungara frog</name>
    <name type="synonym">Physalaemus pustulosus</name>
    <dbReference type="NCBI Taxonomy" id="76066"/>
    <lineage>
        <taxon>Eukaryota</taxon>
        <taxon>Metazoa</taxon>
        <taxon>Chordata</taxon>
        <taxon>Craniata</taxon>
        <taxon>Vertebrata</taxon>
        <taxon>Euteleostomi</taxon>
        <taxon>Amphibia</taxon>
        <taxon>Batrachia</taxon>
        <taxon>Anura</taxon>
        <taxon>Neobatrachia</taxon>
        <taxon>Hyloidea</taxon>
        <taxon>Leptodactylidae</taxon>
        <taxon>Leiuperinae</taxon>
        <taxon>Engystomops</taxon>
    </lineage>
</organism>